<keyword evidence="3" id="KW-0813">Transport</keyword>
<dbReference type="PROSITE" id="PS51257">
    <property type="entry name" value="PROKAR_LIPOPROTEIN"/>
    <property type="match status" value="1"/>
</dbReference>
<dbReference type="InterPro" id="IPR030678">
    <property type="entry name" value="Peptide/Ni-bd"/>
</dbReference>
<feature type="domain" description="Solute-binding protein family 5" evidence="6">
    <location>
        <begin position="82"/>
        <end position="450"/>
    </location>
</feature>
<evidence type="ECO:0000256" key="4">
    <source>
        <dbReference type="ARBA" id="ARBA00022729"/>
    </source>
</evidence>
<dbReference type="Proteomes" id="UP000298127">
    <property type="component" value="Unassembled WGS sequence"/>
</dbReference>
<dbReference type="GO" id="GO:0042597">
    <property type="term" value="C:periplasmic space"/>
    <property type="evidence" value="ECO:0007669"/>
    <property type="project" value="UniProtKB-ARBA"/>
</dbReference>
<dbReference type="Pfam" id="PF00496">
    <property type="entry name" value="SBP_bac_5"/>
    <property type="match status" value="1"/>
</dbReference>
<feature type="chain" id="PRO_5039213687" evidence="5">
    <location>
        <begin position="22"/>
        <end position="548"/>
    </location>
</feature>
<dbReference type="RefSeq" id="WP_135120486.1">
    <property type="nucleotide sequence ID" value="NZ_SPQZ01000003.1"/>
</dbReference>
<evidence type="ECO:0000313" key="8">
    <source>
        <dbReference type="Proteomes" id="UP000298127"/>
    </source>
</evidence>
<organism evidence="7 8">
    <name type="scientific">Orlajensenia leifsoniae</name>
    <dbReference type="NCBI Taxonomy" id="2561933"/>
    <lineage>
        <taxon>Bacteria</taxon>
        <taxon>Bacillati</taxon>
        <taxon>Actinomycetota</taxon>
        <taxon>Actinomycetes</taxon>
        <taxon>Micrococcales</taxon>
        <taxon>Microbacteriaceae</taxon>
        <taxon>Orlajensenia</taxon>
    </lineage>
</organism>
<comment type="similarity">
    <text evidence="2">Belongs to the bacterial solute-binding protein 5 family.</text>
</comment>
<dbReference type="GO" id="GO:0030313">
    <property type="term" value="C:cell envelope"/>
    <property type="evidence" value="ECO:0007669"/>
    <property type="project" value="UniProtKB-SubCell"/>
</dbReference>
<dbReference type="SUPFAM" id="SSF53850">
    <property type="entry name" value="Periplasmic binding protein-like II"/>
    <property type="match status" value="1"/>
</dbReference>
<dbReference type="GO" id="GO:0043190">
    <property type="term" value="C:ATP-binding cassette (ABC) transporter complex"/>
    <property type="evidence" value="ECO:0007669"/>
    <property type="project" value="InterPro"/>
</dbReference>
<dbReference type="InterPro" id="IPR000914">
    <property type="entry name" value="SBP_5_dom"/>
</dbReference>
<protein>
    <submittedName>
        <fullName evidence="7">ABC transporter substrate-binding protein</fullName>
    </submittedName>
</protein>
<dbReference type="PIRSF" id="PIRSF002741">
    <property type="entry name" value="MppA"/>
    <property type="match status" value="1"/>
</dbReference>
<keyword evidence="8" id="KW-1185">Reference proteome</keyword>
<dbReference type="EMBL" id="SPQZ01000003">
    <property type="protein sequence ID" value="TFV98467.1"/>
    <property type="molecule type" value="Genomic_DNA"/>
</dbReference>
<comment type="subcellular location">
    <subcellularLocation>
        <location evidence="1">Cell envelope</location>
    </subcellularLocation>
</comment>
<keyword evidence="4 5" id="KW-0732">Signal</keyword>
<comment type="caution">
    <text evidence="7">The sequence shown here is derived from an EMBL/GenBank/DDBJ whole genome shotgun (WGS) entry which is preliminary data.</text>
</comment>
<dbReference type="PANTHER" id="PTHR30290:SF10">
    <property type="entry name" value="PERIPLASMIC OLIGOPEPTIDE-BINDING PROTEIN-RELATED"/>
    <property type="match status" value="1"/>
</dbReference>
<sequence>MTKKRLILAPVVALAVTAAIALSGCAANTATTPAADAKPLDGGTIVYGHQQEPACVFGGWIEQAYLSYNVLDSLVSLDEDHQVVPWLAEKWAVSDDGLQWTFDLKPDVKFTDGSDLTAEVVAYNFDYWVNGGGNSTALAWLGGYYQGAEAVDDLTVQVDLAKPYPRLADNLTQGYFGIQSQKALTERTQEENCAAPIGTGAFIVDHWDRGQEIVLKRNDGYTSWPANAEHTGPALVDEVEWKFIADATTRVAALKSGELDAVYDVPAVQWKPTGDAGFTLEKYVTPGRPQVLTFNTAQGPFTDESVRQAFAYAVDRKEIVESIGRGVIPYEGNGGVSQTTPGYSQKAADWYTQDLDKAADLLDAAGWTETDSDGYRTKDGETLEVTLPYFTGSIITADGVSILQGVQEQAKKSGFKVDLIPVPQAEAFSGAYSKPDERDIYPGYWTAVTSGILQINWGAGSDGNPNNWNASFTDYPELQALILQANSEPDVDKQNALYEQAQEYIAEHALAIGVYDRLSTLAVSPKLKGVWQEHAQGGPTFYDAYFVQ</sequence>
<dbReference type="InterPro" id="IPR039424">
    <property type="entry name" value="SBP_5"/>
</dbReference>
<name>A0A4Y9R248_9MICO</name>
<gene>
    <name evidence="7" type="ORF">E4M00_10795</name>
</gene>
<accession>A0A4Y9R248</accession>
<evidence type="ECO:0000256" key="2">
    <source>
        <dbReference type="ARBA" id="ARBA00005695"/>
    </source>
</evidence>
<dbReference type="GO" id="GO:0015833">
    <property type="term" value="P:peptide transport"/>
    <property type="evidence" value="ECO:0007669"/>
    <property type="project" value="TreeGrafter"/>
</dbReference>
<reference evidence="7 8" key="1">
    <citation type="journal article" date="2018" name="J. Microbiol.">
        <title>Leifsonia flava sp. nov., a novel actinobacterium isolated from the rhizosphere of Aquilegia viridiflora.</title>
        <authorList>
            <person name="Cai Y."/>
            <person name="Tao W.Z."/>
            <person name="Ma Y.J."/>
            <person name="Cheng J."/>
            <person name="Zhang M.Y."/>
            <person name="Zhang Y.X."/>
        </authorList>
    </citation>
    <scope>NUCLEOTIDE SEQUENCE [LARGE SCALE GENOMIC DNA]</scope>
    <source>
        <strain evidence="7 8">SYP-B2174</strain>
    </source>
</reference>
<proteinExistence type="inferred from homology"/>
<dbReference type="Gene3D" id="3.40.190.10">
    <property type="entry name" value="Periplasmic binding protein-like II"/>
    <property type="match status" value="1"/>
</dbReference>
<evidence type="ECO:0000259" key="6">
    <source>
        <dbReference type="Pfam" id="PF00496"/>
    </source>
</evidence>
<dbReference type="Gene3D" id="3.10.105.10">
    <property type="entry name" value="Dipeptide-binding Protein, Domain 3"/>
    <property type="match status" value="1"/>
</dbReference>
<evidence type="ECO:0000256" key="1">
    <source>
        <dbReference type="ARBA" id="ARBA00004196"/>
    </source>
</evidence>
<dbReference type="GO" id="GO:1904680">
    <property type="term" value="F:peptide transmembrane transporter activity"/>
    <property type="evidence" value="ECO:0007669"/>
    <property type="project" value="TreeGrafter"/>
</dbReference>
<evidence type="ECO:0000256" key="5">
    <source>
        <dbReference type="SAM" id="SignalP"/>
    </source>
</evidence>
<feature type="signal peptide" evidence="5">
    <location>
        <begin position="1"/>
        <end position="21"/>
    </location>
</feature>
<dbReference type="AlphaFoldDB" id="A0A4Y9R248"/>
<evidence type="ECO:0000256" key="3">
    <source>
        <dbReference type="ARBA" id="ARBA00022448"/>
    </source>
</evidence>
<evidence type="ECO:0000313" key="7">
    <source>
        <dbReference type="EMBL" id="TFV98467.1"/>
    </source>
</evidence>
<dbReference type="CDD" id="cd08492">
    <property type="entry name" value="PBP2_NikA_DppA_OppA_like_15"/>
    <property type="match status" value="1"/>
</dbReference>
<dbReference type="PANTHER" id="PTHR30290">
    <property type="entry name" value="PERIPLASMIC BINDING COMPONENT OF ABC TRANSPORTER"/>
    <property type="match status" value="1"/>
</dbReference>